<reference evidence="10" key="1">
    <citation type="submission" date="2015-09" db="EMBL/GenBank/DDBJ databases">
        <title>De novo assembly of Pectinophora gossypiella (Pink Bollworm) gut transcriptome.</title>
        <authorList>
            <person name="Tassone E.E."/>
        </authorList>
    </citation>
    <scope>NUCLEOTIDE SEQUENCE</scope>
</reference>
<dbReference type="PANTHER" id="PTHR21181">
    <property type="match status" value="1"/>
</dbReference>
<evidence type="ECO:0000256" key="4">
    <source>
        <dbReference type="ARBA" id="ARBA00022692"/>
    </source>
</evidence>
<dbReference type="GO" id="GO:0022890">
    <property type="term" value="F:inorganic cation transmembrane transporter activity"/>
    <property type="evidence" value="ECO:0007669"/>
    <property type="project" value="TreeGrafter"/>
</dbReference>
<feature type="transmembrane region" description="Helical" evidence="8">
    <location>
        <begin position="38"/>
        <end position="60"/>
    </location>
</feature>
<dbReference type="GO" id="GO:0031901">
    <property type="term" value="C:early endosome membrane"/>
    <property type="evidence" value="ECO:0007669"/>
    <property type="project" value="UniProtKB-SubCell"/>
</dbReference>
<evidence type="ECO:0000256" key="9">
    <source>
        <dbReference type="SAM" id="SignalP"/>
    </source>
</evidence>
<proteinExistence type="inferred from homology"/>
<protein>
    <recommendedName>
        <fullName evidence="8">Membrane magnesium transporter</fullName>
    </recommendedName>
</protein>
<dbReference type="EMBL" id="GDQN01001674">
    <property type="protein sequence ID" value="JAT89380.1"/>
    <property type="molecule type" value="Transcribed_RNA"/>
</dbReference>
<keyword evidence="8" id="KW-0333">Golgi apparatus</keyword>
<keyword evidence="8" id="KW-0813">Transport</keyword>
<dbReference type="GO" id="GO:0005886">
    <property type="term" value="C:plasma membrane"/>
    <property type="evidence" value="ECO:0007669"/>
    <property type="project" value="TreeGrafter"/>
</dbReference>
<evidence type="ECO:0000256" key="1">
    <source>
        <dbReference type="ARBA" id="ARBA00004477"/>
    </source>
</evidence>
<dbReference type="AlphaFoldDB" id="A0A1E1WQV3"/>
<evidence type="ECO:0000313" key="10">
    <source>
        <dbReference type="EMBL" id="JAT89380.1"/>
    </source>
</evidence>
<evidence type="ECO:0000256" key="7">
    <source>
        <dbReference type="ARBA" id="ARBA00023136"/>
    </source>
</evidence>
<keyword evidence="4 8" id="KW-0812">Transmembrane</keyword>
<keyword evidence="6 8" id="KW-1133">Transmembrane helix</keyword>
<dbReference type="GO" id="GO:0072546">
    <property type="term" value="C:EMC complex"/>
    <property type="evidence" value="ECO:0007669"/>
    <property type="project" value="UniProtKB-UniRule"/>
</dbReference>
<evidence type="ECO:0000256" key="8">
    <source>
        <dbReference type="RuleBase" id="RU367002"/>
    </source>
</evidence>
<comment type="subcellular location">
    <subcellularLocation>
        <location evidence="1">Endoplasmic reticulum membrane</location>
        <topology evidence="1">Multi-pass membrane protein</topology>
    </subcellularLocation>
    <subcellularLocation>
        <location evidence="8">Golgi apparatus membrane</location>
        <topology evidence="8">Multi-pass membrane protein</topology>
    </subcellularLocation>
    <subcellularLocation>
        <location evidence="8">Early endosome membrane</location>
        <topology evidence="8">Multi-pass membrane protein</topology>
    </subcellularLocation>
</comment>
<accession>A0A1E1WQV3</accession>
<keyword evidence="8" id="KW-0460">Magnesium</keyword>
<comment type="function">
    <text evidence="8">Part of the endoplasmic reticulum membrane protein complex (EMC) that enables the energy-independent insertion into endoplasmic reticulum membranes of newly synthesized membrane proteins. May be involved in Mg(2+) transport.</text>
</comment>
<keyword evidence="8" id="KW-0967">Endosome</keyword>
<feature type="signal peptide" evidence="9">
    <location>
        <begin position="1"/>
        <end position="24"/>
    </location>
</feature>
<dbReference type="Pfam" id="PF10270">
    <property type="entry name" value="MMgT"/>
    <property type="match status" value="1"/>
</dbReference>
<keyword evidence="9" id="KW-0732">Signal</keyword>
<evidence type="ECO:0000256" key="2">
    <source>
        <dbReference type="ARBA" id="ARBA00006109"/>
    </source>
</evidence>
<feature type="chain" id="PRO_5009115522" description="Membrane magnesium transporter" evidence="9">
    <location>
        <begin position="25"/>
        <end position="118"/>
    </location>
</feature>
<dbReference type="OrthoDB" id="44756at2759"/>
<gene>
    <name evidence="10" type="ORF">g.7006</name>
</gene>
<keyword evidence="5 8" id="KW-0256">Endoplasmic reticulum</keyword>
<dbReference type="PANTHER" id="PTHR21181:SF7">
    <property type="entry name" value="ER MEMBRANE PROTEIN COMPLEX SUBUNIT 5"/>
    <property type="match status" value="1"/>
</dbReference>
<dbReference type="GO" id="GO:0000139">
    <property type="term" value="C:Golgi membrane"/>
    <property type="evidence" value="ECO:0007669"/>
    <property type="project" value="UniProtKB-SubCell"/>
</dbReference>
<comment type="similarity">
    <text evidence="2 8">Belongs to the membrane magnesium transporter (TC 1.A.67) family.</text>
</comment>
<evidence type="ECO:0000256" key="5">
    <source>
        <dbReference type="ARBA" id="ARBA00022824"/>
    </source>
</evidence>
<name>A0A1E1WQV3_PECGO</name>
<dbReference type="InterPro" id="IPR018937">
    <property type="entry name" value="MMgT"/>
</dbReference>
<evidence type="ECO:0000256" key="6">
    <source>
        <dbReference type="ARBA" id="ARBA00022989"/>
    </source>
</evidence>
<evidence type="ECO:0000256" key="3">
    <source>
        <dbReference type="ARBA" id="ARBA00011276"/>
    </source>
</evidence>
<keyword evidence="7 8" id="KW-0472">Membrane</keyword>
<organism evidence="10">
    <name type="scientific">Pectinophora gossypiella</name>
    <name type="common">Cotton pink bollworm</name>
    <name type="synonym">Depressaria gossypiella</name>
    <dbReference type="NCBI Taxonomy" id="13191"/>
    <lineage>
        <taxon>Eukaryota</taxon>
        <taxon>Metazoa</taxon>
        <taxon>Ecdysozoa</taxon>
        <taxon>Arthropoda</taxon>
        <taxon>Hexapoda</taxon>
        <taxon>Insecta</taxon>
        <taxon>Pterygota</taxon>
        <taxon>Neoptera</taxon>
        <taxon>Endopterygota</taxon>
        <taxon>Lepidoptera</taxon>
        <taxon>Glossata</taxon>
        <taxon>Ditrysia</taxon>
        <taxon>Gelechioidea</taxon>
        <taxon>Gelechiidae</taxon>
        <taxon>Apatetrinae</taxon>
        <taxon>Pectinophora</taxon>
    </lineage>
</organism>
<sequence>MASMYKIMLIVGFISLFHSAFSAAQHRSYLRLTSQEFTSLPLDIVVQAVVSLFAVIWGVLNVAGNLREIPAAAELNQTKWETQRNLPSFYTFNHRGRALAYDYVPSLGKGELENPDLS</sequence>
<comment type="caution">
    <text evidence="8">Lacks conserved residue(s) required for the propagation of feature annotation.</text>
</comment>
<comment type="subunit">
    <text evidence="3">Component of the ER membrane protein complex (EMC).</text>
</comment>